<dbReference type="EMBL" id="JAZGUE010000004">
    <property type="protein sequence ID" value="KAL2267134.1"/>
    <property type="molecule type" value="Genomic_DNA"/>
</dbReference>
<dbReference type="Proteomes" id="UP001600064">
    <property type="component" value="Unassembled WGS sequence"/>
</dbReference>
<feature type="region of interest" description="Disordered" evidence="1">
    <location>
        <begin position="102"/>
        <end position="122"/>
    </location>
</feature>
<protein>
    <recommendedName>
        <fullName evidence="4">Zn(2)-C6 fungal-type domain-containing protein</fullName>
    </recommendedName>
</protein>
<dbReference type="PANTHER" id="PTHR35392">
    <property type="entry name" value="ZN(II)2CYS6 TRANSCRIPTION FACTOR (EUROFUNG)-RELATED-RELATED"/>
    <property type="match status" value="1"/>
</dbReference>
<evidence type="ECO:0000313" key="2">
    <source>
        <dbReference type="EMBL" id="KAL2267134.1"/>
    </source>
</evidence>
<name>A0ABR4DBX4_9PEZI</name>
<evidence type="ECO:0000256" key="1">
    <source>
        <dbReference type="SAM" id="MobiDB-lite"/>
    </source>
</evidence>
<proteinExistence type="predicted"/>
<dbReference type="RefSeq" id="XP_070865861.1">
    <property type="nucleotide sequence ID" value="XM_071010898.1"/>
</dbReference>
<comment type="caution">
    <text evidence="2">The sequence shown here is derived from an EMBL/GenBank/DDBJ whole genome shotgun (WGS) entry which is preliminary data.</text>
</comment>
<feature type="compositionally biased region" description="Low complexity" evidence="1">
    <location>
        <begin position="102"/>
        <end position="120"/>
    </location>
</feature>
<evidence type="ECO:0000313" key="3">
    <source>
        <dbReference type="Proteomes" id="UP001600064"/>
    </source>
</evidence>
<gene>
    <name evidence="2" type="ORF">VTJ83DRAFT_4411</name>
</gene>
<sequence>MDQNHRANPRPDGAFLFEDAGAAAAEAELWDPILSLAAFHQAPVFSHAGPGSSPFRSGAVAPTGGVDLGTPGPATCASQAARANAAGLTSRFLDVHPTRLPAAATTSRATPATPATPATRGVPSSVLSEIAGLYAASTPQPRARQTSLATGPSGCRHGQQLIWAAVPTTQCHPASQMPVTSASYTASQPPRSQDLLNPLSFPTSHDLAGSCFAPAPPPASAALNAWTPVAVAGADTACAGYAAGPLAINAALAELENLGDGRGGFPSVSGPSWSSTSVRASANIPAKAELGGTSGRQGDLPSSSAAVGVGVIVANARGTSQELEGSQSQPAPTPSLPIVLWKPANGTKRPAAEEIPPEGVTSQMIREVAVRDEQGNLKGTMCTFGSRIKTRAVFSAEKRQQTALARREGVCGRCKKSKRLCDLARKSSPYVSCSLCAGTRIYKNAPRMPCFKATLQDILFFRAGPARNEPFYTSRSTVYQLTDMTKPNAPVRTLQLTQLIGRHRLTVYASEFAPLPGDVVSYKWRDRATGEPRELKMPHFCLTNVAQIRLHFCQYIAQAKWSYLESLQTDDELAWMTVSMAMAYAKKKPDSLVAISLDLWAISRMIEIPWQMCGPDTLGVPRVRDPTSPHHGKIPIPPTMDTQLDQIVIQFILRPLRQAVVDKFEQLITPPKPETWWEVYLASFILLNHIERLARHSVAHARTHTMKTKYSNTQFLEAVFHTAKSILARFHFVCNGSAPLRLDWTSPKVAAMAKLDQEQVEFMKRTQAMVARREQQVLRLRTTHQYESTLYWCGQLFTETFDTSPVHVVEEVVDWSHQVGEGPELPPDRV</sequence>
<keyword evidence="3" id="KW-1185">Reference proteome</keyword>
<dbReference type="InterPro" id="IPR052973">
    <property type="entry name" value="Fungal_sec-metab_reg_TF"/>
</dbReference>
<dbReference type="PANTHER" id="PTHR35392:SF3">
    <property type="entry name" value="ZN(2)-C6 FUNGAL-TYPE DOMAIN-CONTAINING PROTEIN"/>
    <property type="match status" value="1"/>
</dbReference>
<organism evidence="2 3">
    <name type="scientific">Remersonia thermophila</name>
    <dbReference type="NCBI Taxonomy" id="72144"/>
    <lineage>
        <taxon>Eukaryota</taxon>
        <taxon>Fungi</taxon>
        <taxon>Dikarya</taxon>
        <taxon>Ascomycota</taxon>
        <taxon>Pezizomycotina</taxon>
        <taxon>Sordariomycetes</taxon>
        <taxon>Sordariomycetidae</taxon>
        <taxon>Sordariales</taxon>
        <taxon>Sordariales incertae sedis</taxon>
        <taxon>Remersonia</taxon>
    </lineage>
</organism>
<evidence type="ECO:0008006" key="4">
    <source>
        <dbReference type="Google" id="ProtNLM"/>
    </source>
</evidence>
<accession>A0ABR4DBX4</accession>
<dbReference type="GeneID" id="98125542"/>
<feature type="region of interest" description="Disordered" evidence="1">
    <location>
        <begin position="174"/>
        <end position="200"/>
    </location>
</feature>
<reference evidence="2 3" key="1">
    <citation type="journal article" date="2024" name="Commun. Biol.">
        <title>Comparative genomic analysis of thermophilic fungi reveals convergent evolutionary adaptations and gene losses.</title>
        <authorList>
            <person name="Steindorff A.S."/>
            <person name="Aguilar-Pontes M.V."/>
            <person name="Robinson A.J."/>
            <person name="Andreopoulos B."/>
            <person name="LaButti K."/>
            <person name="Kuo A."/>
            <person name="Mondo S."/>
            <person name="Riley R."/>
            <person name="Otillar R."/>
            <person name="Haridas S."/>
            <person name="Lipzen A."/>
            <person name="Grimwood J."/>
            <person name="Schmutz J."/>
            <person name="Clum A."/>
            <person name="Reid I.D."/>
            <person name="Moisan M.C."/>
            <person name="Butler G."/>
            <person name="Nguyen T.T.M."/>
            <person name="Dewar K."/>
            <person name="Conant G."/>
            <person name="Drula E."/>
            <person name="Henrissat B."/>
            <person name="Hansel C."/>
            <person name="Singer S."/>
            <person name="Hutchinson M.I."/>
            <person name="de Vries R.P."/>
            <person name="Natvig D.O."/>
            <person name="Powell A.J."/>
            <person name="Tsang A."/>
            <person name="Grigoriev I.V."/>
        </authorList>
    </citation>
    <scope>NUCLEOTIDE SEQUENCE [LARGE SCALE GENOMIC DNA]</scope>
    <source>
        <strain evidence="2 3">ATCC 22073</strain>
    </source>
</reference>